<accession>A0A4R1Q5R7</accession>
<keyword evidence="4 8" id="KW-0378">Hydrolase</keyword>
<protein>
    <recommendedName>
        <fullName evidence="1">bis(5'-nucleosyl)-tetraphosphatase (symmetrical)</fullName>
        <ecNumber evidence="1">3.6.1.41</ecNumber>
    </recommendedName>
</protein>
<dbReference type="SMART" id="SM00471">
    <property type="entry name" value="HDc"/>
    <property type="match status" value="1"/>
</dbReference>
<comment type="catalytic activity">
    <reaction evidence="6">
        <text>P(1),P(4)-bis(5'-adenosyl) tetraphosphate + H2O = 2 ADP + 2 H(+)</text>
        <dbReference type="Rhea" id="RHEA:24252"/>
        <dbReference type="ChEBI" id="CHEBI:15377"/>
        <dbReference type="ChEBI" id="CHEBI:15378"/>
        <dbReference type="ChEBI" id="CHEBI:58141"/>
        <dbReference type="ChEBI" id="CHEBI:456216"/>
        <dbReference type="EC" id="3.6.1.41"/>
    </reaction>
</comment>
<dbReference type="InterPro" id="IPR005249">
    <property type="entry name" value="YqeK"/>
</dbReference>
<keyword evidence="9" id="KW-1185">Reference proteome</keyword>
<dbReference type="InterPro" id="IPR051094">
    <property type="entry name" value="Diverse_Catalytic_Enzymes"/>
</dbReference>
<dbReference type="CDD" id="cd00077">
    <property type="entry name" value="HDc"/>
    <property type="match status" value="1"/>
</dbReference>
<organism evidence="8 9">
    <name type="scientific">Anaerospora hongkongensis</name>
    <dbReference type="NCBI Taxonomy" id="244830"/>
    <lineage>
        <taxon>Bacteria</taxon>
        <taxon>Bacillati</taxon>
        <taxon>Bacillota</taxon>
        <taxon>Negativicutes</taxon>
        <taxon>Selenomonadales</taxon>
        <taxon>Sporomusaceae</taxon>
        <taxon>Anaerospora</taxon>
    </lineage>
</organism>
<dbReference type="EC" id="3.6.1.41" evidence="1"/>
<evidence type="ECO:0000313" key="9">
    <source>
        <dbReference type="Proteomes" id="UP000295063"/>
    </source>
</evidence>
<dbReference type="InterPro" id="IPR006674">
    <property type="entry name" value="HD_domain"/>
</dbReference>
<evidence type="ECO:0000256" key="4">
    <source>
        <dbReference type="ARBA" id="ARBA00022801"/>
    </source>
</evidence>
<dbReference type="EMBL" id="SLUI01000008">
    <property type="protein sequence ID" value="TCL36457.1"/>
    <property type="molecule type" value="Genomic_DNA"/>
</dbReference>
<dbReference type="InterPro" id="IPR003607">
    <property type="entry name" value="HD/PDEase_dom"/>
</dbReference>
<evidence type="ECO:0000313" key="8">
    <source>
        <dbReference type="EMBL" id="TCL36457.1"/>
    </source>
</evidence>
<evidence type="ECO:0000256" key="6">
    <source>
        <dbReference type="ARBA" id="ARBA00049417"/>
    </source>
</evidence>
<proteinExistence type="predicted"/>
<dbReference type="PANTHER" id="PTHR35795:SF1">
    <property type="entry name" value="BIS(5'-NUCLEOSYL)-TETRAPHOSPHATASE, SYMMETRICAL"/>
    <property type="match status" value="1"/>
</dbReference>
<dbReference type="GO" id="GO:0008803">
    <property type="term" value="F:bis(5'-nucleosyl)-tetraphosphatase (symmetrical) activity"/>
    <property type="evidence" value="ECO:0007669"/>
    <property type="project" value="UniProtKB-EC"/>
</dbReference>
<keyword evidence="5" id="KW-0408">Iron</keyword>
<dbReference type="NCBIfam" id="TIGR00488">
    <property type="entry name" value="bis(5'-nucleosyl)-tetraphosphatase (symmetrical) YqeK"/>
    <property type="match status" value="1"/>
</dbReference>
<dbReference type="GO" id="GO:0046872">
    <property type="term" value="F:metal ion binding"/>
    <property type="evidence" value="ECO:0007669"/>
    <property type="project" value="UniProtKB-KW"/>
</dbReference>
<sequence>MQVIDLEKILKMLTVRLTPKRLSHSLGVSETAWKLAVKYGADPEKARIAGLVHDCARELPNNILLQKAQSFDIVISDVEMANPSLLHAPVGAQLAKADFGIEDEQILQAVKLHTTGAPAMTVLDKIVFLADYIEPNRSFPGVDKLRETAESSLDHAVLAAYDQTLQFIIAQGGLIHIASVEGRNSMLMKLKKNE</sequence>
<keyword evidence="2" id="KW-0479">Metal-binding</keyword>
<dbReference type="GO" id="GO:0000166">
    <property type="term" value="F:nucleotide binding"/>
    <property type="evidence" value="ECO:0007669"/>
    <property type="project" value="UniProtKB-KW"/>
</dbReference>
<feature type="domain" description="HD" evidence="7">
    <location>
        <begin position="21"/>
        <end position="136"/>
    </location>
</feature>
<dbReference type="SUPFAM" id="SSF109604">
    <property type="entry name" value="HD-domain/PDEase-like"/>
    <property type="match status" value="1"/>
</dbReference>
<evidence type="ECO:0000256" key="2">
    <source>
        <dbReference type="ARBA" id="ARBA00022723"/>
    </source>
</evidence>
<dbReference type="PANTHER" id="PTHR35795">
    <property type="entry name" value="SLR1885 PROTEIN"/>
    <property type="match status" value="1"/>
</dbReference>
<keyword evidence="3" id="KW-0547">Nucleotide-binding</keyword>
<evidence type="ECO:0000259" key="7">
    <source>
        <dbReference type="PROSITE" id="PS51831"/>
    </source>
</evidence>
<gene>
    <name evidence="8" type="ORF">EV210_10897</name>
</gene>
<dbReference type="RefSeq" id="WP_243650542.1">
    <property type="nucleotide sequence ID" value="NZ_DALZLR010000008.1"/>
</dbReference>
<reference evidence="8 9" key="1">
    <citation type="submission" date="2019-03" db="EMBL/GenBank/DDBJ databases">
        <title>Genomic Encyclopedia of Type Strains, Phase IV (KMG-IV): sequencing the most valuable type-strain genomes for metagenomic binning, comparative biology and taxonomic classification.</title>
        <authorList>
            <person name="Goeker M."/>
        </authorList>
    </citation>
    <scope>NUCLEOTIDE SEQUENCE [LARGE SCALE GENOMIC DNA]</scope>
    <source>
        <strain evidence="8 9">DSM 15969</strain>
    </source>
</reference>
<comment type="caution">
    <text evidence="8">The sequence shown here is derived from an EMBL/GenBank/DDBJ whole genome shotgun (WGS) entry which is preliminary data.</text>
</comment>
<dbReference type="Pfam" id="PF01966">
    <property type="entry name" value="HD"/>
    <property type="match status" value="1"/>
</dbReference>
<name>A0A4R1Q5R7_9FIRM</name>
<evidence type="ECO:0000256" key="5">
    <source>
        <dbReference type="ARBA" id="ARBA00023004"/>
    </source>
</evidence>
<evidence type="ECO:0000256" key="3">
    <source>
        <dbReference type="ARBA" id="ARBA00022741"/>
    </source>
</evidence>
<dbReference type="PROSITE" id="PS51831">
    <property type="entry name" value="HD"/>
    <property type="match status" value="1"/>
</dbReference>
<dbReference type="Gene3D" id="1.10.3210.10">
    <property type="entry name" value="Hypothetical protein af1432"/>
    <property type="match status" value="1"/>
</dbReference>
<dbReference type="AlphaFoldDB" id="A0A4R1Q5R7"/>
<dbReference type="Proteomes" id="UP000295063">
    <property type="component" value="Unassembled WGS sequence"/>
</dbReference>
<evidence type="ECO:0000256" key="1">
    <source>
        <dbReference type="ARBA" id="ARBA00012506"/>
    </source>
</evidence>